<dbReference type="PANTHER" id="PTHR43273">
    <property type="entry name" value="ANAEROBIC SULFATASE-MATURATING ENZYME HOMOLOG ASLB-RELATED"/>
    <property type="match status" value="1"/>
</dbReference>
<dbReference type="InterPro" id="IPR013785">
    <property type="entry name" value="Aldolase_TIM"/>
</dbReference>
<dbReference type="PROSITE" id="PS51918">
    <property type="entry name" value="RADICAL_SAM"/>
    <property type="match status" value="1"/>
</dbReference>
<feature type="domain" description="Radical SAM core" evidence="5">
    <location>
        <begin position="5"/>
        <end position="241"/>
    </location>
</feature>
<dbReference type="InterPro" id="IPR058240">
    <property type="entry name" value="rSAM_sf"/>
</dbReference>
<keyword evidence="4" id="KW-0411">Iron-sulfur</keyword>
<proteinExistence type="predicted"/>
<dbReference type="SFLD" id="SFLDG01386">
    <property type="entry name" value="main_SPASM_domain-containing"/>
    <property type="match status" value="1"/>
</dbReference>
<dbReference type="SFLD" id="SFLDG01067">
    <property type="entry name" value="SPASM/twitch_domain_containing"/>
    <property type="match status" value="1"/>
</dbReference>
<dbReference type="PANTHER" id="PTHR43273:SF8">
    <property type="entry name" value="RADICAL SAM DOMAIN PROTEIN"/>
    <property type="match status" value="1"/>
</dbReference>
<dbReference type="EMBL" id="BMMX01000001">
    <property type="protein sequence ID" value="GGK72203.1"/>
    <property type="molecule type" value="Genomic_DNA"/>
</dbReference>
<keyword evidence="2" id="KW-0479">Metal-binding</keyword>
<dbReference type="Proteomes" id="UP000656042">
    <property type="component" value="Unassembled WGS sequence"/>
</dbReference>
<dbReference type="AlphaFoldDB" id="A0A8J3BRZ0"/>
<protein>
    <recommendedName>
        <fullName evidence="5">Radical SAM core domain-containing protein</fullName>
    </recommendedName>
</protein>
<keyword evidence="3" id="KW-0408">Iron</keyword>
<dbReference type="SFLD" id="SFLDS00029">
    <property type="entry name" value="Radical_SAM"/>
    <property type="match status" value="1"/>
</dbReference>
<comment type="caution">
    <text evidence="6">The sequence shown here is derived from an EMBL/GenBank/DDBJ whole genome shotgun (WGS) entry which is preliminary data.</text>
</comment>
<gene>
    <name evidence="6" type="ORF">GCM10012284_02540</name>
</gene>
<keyword evidence="7" id="KW-1185">Reference proteome</keyword>
<dbReference type="InterPro" id="IPR023867">
    <property type="entry name" value="Sulphatase_maturase_rSAM"/>
</dbReference>
<dbReference type="SFLD" id="SFLDG01072">
    <property type="entry name" value="dehydrogenase_like"/>
    <property type="match status" value="1"/>
</dbReference>
<evidence type="ECO:0000256" key="2">
    <source>
        <dbReference type="ARBA" id="ARBA00022723"/>
    </source>
</evidence>
<evidence type="ECO:0000256" key="1">
    <source>
        <dbReference type="ARBA" id="ARBA00022691"/>
    </source>
</evidence>
<evidence type="ECO:0000259" key="5">
    <source>
        <dbReference type="PROSITE" id="PS51918"/>
    </source>
</evidence>
<keyword evidence="1" id="KW-0949">S-adenosyl-L-methionine</keyword>
<dbReference type="Gene3D" id="3.20.20.70">
    <property type="entry name" value="Aldolase class I"/>
    <property type="match status" value="1"/>
</dbReference>
<evidence type="ECO:0000256" key="3">
    <source>
        <dbReference type="ARBA" id="ARBA00023004"/>
    </source>
</evidence>
<dbReference type="Pfam" id="PF04055">
    <property type="entry name" value="Radical_SAM"/>
    <property type="match status" value="1"/>
</dbReference>
<sequence length="381" mass="41550">MRMETVPFRQFIVKLHSRCNLSCDYCYVYHHVDQSWRGRPTVMSPETIAALARRIGEHAHRHELRNVDLVLHGGEPLLAGPAVIEDVVTAVRSRVPSATTVEVTLQTNGTLVDDRFLAVFRRHQVGVGVSVDGGRAVHDRHRRYADGRPSFDRMARGLDLLREASVWTGLLCTIDLDNDPGEVYADLLALGPPQIDLLLPLANWVHPPAGHGDSDATPYADWLVAVFDRWFGAPRRATGIRLFESIIALLLGGHSETEAVGFDAAHAVTIETDGSLEATDALKTTAPGLGALGLSVHGHSLDEAAGHPLACALRRTRESLATACRGCPIVAVCGGGQYSHRYGPDGGFRHRSVYCRDLERLIRHIASRLDAEVAARVHAHA</sequence>
<evidence type="ECO:0000256" key="4">
    <source>
        <dbReference type="ARBA" id="ARBA00023014"/>
    </source>
</evidence>
<accession>A0A8J3BRZ0</accession>
<name>A0A8J3BRZ0_9ACTN</name>
<dbReference type="InterPro" id="IPR007197">
    <property type="entry name" value="rSAM"/>
</dbReference>
<dbReference type="NCBIfam" id="TIGR04269">
    <property type="entry name" value="SAM_SPASM_FxsB"/>
    <property type="match status" value="1"/>
</dbReference>
<reference evidence="6" key="1">
    <citation type="journal article" date="2014" name="Int. J. Syst. Evol. Microbiol.">
        <title>Complete genome sequence of Corynebacterium casei LMG S-19264T (=DSM 44701T), isolated from a smear-ripened cheese.</title>
        <authorList>
            <consortium name="US DOE Joint Genome Institute (JGI-PGF)"/>
            <person name="Walter F."/>
            <person name="Albersmeier A."/>
            <person name="Kalinowski J."/>
            <person name="Ruckert C."/>
        </authorList>
    </citation>
    <scope>NUCLEOTIDE SEQUENCE</scope>
    <source>
        <strain evidence="6">CGMCC 4.7299</strain>
    </source>
</reference>
<dbReference type="SUPFAM" id="SSF102114">
    <property type="entry name" value="Radical SAM enzymes"/>
    <property type="match status" value="1"/>
</dbReference>
<evidence type="ECO:0000313" key="6">
    <source>
        <dbReference type="EMBL" id="GGK72203.1"/>
    </source>
</evidence>
<dbReference type="GO" id="GO:0051536">
    <property type="term" value="F:iron-sulfur cluster binding"/>
    <property type="evidence" value="ECO:0007669"/>
    <property type="project" value="UniProtKB-KW"/>
</dbReference>
<dbReference type="InterPro" id="IPR026335">
    <property type="entry name" value="rSAM_SPASM_FxsB"/>
</dbReference>
<dbReference type="GO" id="GO:0016491">
    <property type="term" value="F:oxidoreductase activity"/>
    <property type="evidence" value="ECO:0007669"/>
    <property type="project" value="InterPro"/>
</dbReference>
<dbReference type="GO" id="GO:0046872">
    <property type="term" value="F:metal ion binding"/>
    <property type="evidence" value="ECO:0007669"/>
    <property type="project" value="UniProtKB-KW"/>
</dbReference>
<reference evidence="6" key="2">
    <citation type="submission" date="2020-09" db="EMBL/GenBank/DDBJ databases">
        <authorList>
            <person name="Sun Q."/>
            <person name="Zhou Y."/>
        </authorList>
    </citation>
    <scope>NUCLEOTIDE SEQUENCE</scope>
    <source>
        <strain evidence="6">CGMCC 4.7299</strain>
    </source>
</reference>
<organism evidence="6 7">
    <name type="scientific">Mangrovihabitans endophyticus</name>
    <dbReference type="NCBI Taxonomy" id="1751298"/>
    <lineage>
        <taxon>Bacteria</taxon>
        <taxon>Bacillati</taxon>
        <taxon>Actinomycetota</taxon>
        <taxon>Actinomycetes</taxon>
        <taxon>Micromonosporales</taxon>
        <taxon>Micromonosporaceae</taxon>
        <taxon>Mangrovihabitans</taxon>
    </lineage>
</organism>
<evidence type="ECO:0000313" key="7">
    <source>
        <dbReference type="Proteomes" id="UP000656042"/>
    </source>
</evidence>